<proteinExistence type="predicted"/>
<dbReference type="InterPro" id="IPR040183">
    <property type="entry name" value="THUMPD1-like"/>
</dbReference>
<name>A0ABP1GG70_9EUKA</name>
<evidence type="ECO:0000313" key="1">
    <source>
        <dbReference type="EMBL" id="CAL5971116.1"/>
    </source>
</evidence>
<dbReference type="EMBL" id="CAXDID020000002">
    <property type="protein sequence ID" value="CAL5971116.1"/>
    <property type="molecule type" value="Genomic_DNA"/>
</dbReference>
<accession>A0ABP1GG70</accession>
<keyword evidence="2" id="KW-1185">Reference proteome</keyword>
<gene>
    <name evidence="1" type="ORF">HINF_LOCUS1056</name>
</gene>
<sequence length="248" mass="28854">MSDVKRNQKRNYYKPQTQQELRFIDNLQGLFITSGIQDPHSIARCAYFLLRRYTQALPEQLKPTNQVNEPLLIDSCAPGDAAEIQMNQFNLLDEEEPVQNQIQQIHNNQEQKTDQVQTQRLKFNKLLPGARGCLFIQIPKTEVSIQEIYNDLLEQKEAGANFEHVSNFWPVDFTCKSEYEDFSKYFNKFLKEKDILKEDLKFEVKVRNNGGVKDETVEEWIKKEGCSGEGDRTMFINVCKCNLMAGVE</sequence>
<dbReference type="PANTHER" id="PTHR13452">
    <property type="entry name" value="THUMP DOMAIN CONTAINING PROTEIN 1-RELATED"/>
    <property type="match status" value="1"/>
</dbReference>
<dbReference type="Proteomes" id="UP001642409">
    <property type="component" value="Unassembled WGS sequence"/>
</dbReference>
<evidence type="ECO:0000313" key="2">
    <source>
        <dbReference type="Proteomes" id="UP001642409"/>
    </source>
</evidence>
<comment type="caution">
    <text evidence="1">The sequence shown here is derived from an EMBL/GenBank/DDBJ whole genome shotgun (WGS) entry which is preliminary data.</text>
</comment>
<reference evidence="1 2" key="1">
    <citation type="submission" date="2024-07" db="EMBL/GenBank/DDBJ databases">
        <authorList>
            <person name="Akdeniz Z."/>
        </authorList>
    </citation>
    <scope>NUCLEOTIDE SEQUENCE [LARGE SCALE GENOMIC DNA]</scope>
</reference>
<organism evidence="1 2">
    <name type="scientific">Hexamita inflata</name>
    <dbReference type="NCBI Taxonomy" id="28002"/>
    <lineage>
        <taxon>Eukaryota</taxon>
        <taxon>Metamonada</taxon>
        <taxon>Diplomonadida</taxon>
        <taxon>Hexamitidae</taxon>
        <taxon>Hexamitinae</taxon>
        <taxon>Hexamita</taxon>
    </lineage>
</organism>
<dbReference type="PANTHER" id="PTHR13452:SF10">
    <property type="entry name" value="THUMP DOMAIN-CONTAINING PROTEIN 1"/>
    <property type="match status" value="1"/>
</dbReference>
<protein>
    <submittedName>
        <fullName evidence="1">Uncharacterized protein</fullName>
    </submittedName>
</protein>